<dbReference type="STRING" id="1167006.UWK_01993"/>
<proteinExistence type="predicted"/>
<keyword evidence="1" id="KW-1133">Transmembrane helix</keyword>
<feature type="transmembrane region" description="Helical" evidence="1">
    <location>
        <begin position="489"/>
        <end position="513"/>
    </location>
</feature>
<feature type="transmembrane region" description="Helical" evidence="1">
    <location>
        <begin position="12"/>
        <end position="31"/>
    </location>
</feature>
<dbReference type="HOGENOM" id="CLU_481232_0_0_7"/>
<feature type="transmembrane region" description="Helical" evidence="1">
    <location>
        <begin position="219"/>
        <end position="242"/>
    </location>
</feature>
<feature type="transmembrane region" description="Helical" evidence="1">
    <location>
        <begin position="533"/>
        <end position="553"/>
    </location>
</feature>
<dbReference type="PATRIC" id="fig|1167006.5.peg.2183"/>
<evidence type="ECO:0008006" key="4">
    <source>
        <dbReference type="Google" id="ProtNLM"/>
    </source>
</evidence>
<feature type="transmembrane region" description="Helical" evidence="1">
    <location>
        <begin position="120"/>
        <end position="140"/>
    </location>
</feature>
<protein>
    <recommendedName>
        <fullName evidence="4">Glycosyltransferase RgtA/B/C/D-like domain-containing protein</fullName>
    </recommendedName>
</protein>
<name>M1P4Z7_DESSD</name>
<evidence type="ECO:0000256" key="1">
    <source>
        <dbReference type="SAM" id="Phobius"/>
    </source>
</evidence>
<evidence type="ECO:0000313" key="2">
    <source>
        <dbReference type="EMBL" id="AGF78543.1"/>
    </source>
</evidence>
<dbReference type="KEGG" id="dsf:UWK_01993"/>
<reference evidence="3" key="1">
    <citation type="journal article" date="2013" name="Stand. Genomic Sci.">
        <title>Complete genome sequence of Desulfocapsa sulfexigens, a marine deltaproteobacterium specialized in disproportionating inorganic sulfur compounds.</title>
        <authorList>
            <person name="Finster K.W."/>
            <person name="Kjeldsen K.U."/>
            <person name="Kube M."/>
            <person name="Reinhardt R."/>
            <person name="Mussmann M."/>
            <person name="Amann R."/>
            <person name="Schreiber L."/>
        </authorList>
    </citation>
    <scope>NUCLEOTIDE SEQUENCE [LARGE SCALE GENOMIC DNA]</scope>
    <source>
        <strain evidence="3">DSM 10523 / SB164P1</strain>
    </source>
</reference>
<feature type="transmembrane region" description="Helical" evidence="1">
    <location>
        <begin position="173"/>
        <end position="190"/>
    </location>
</feature>
<sequence length="566" mass="63452">MKMYPTNTSLVAGFHLSLIIVLYGLAFVVVFERPLDVQQWQWADDALFYDNARAIISNFGEDFWLGPFTEVLLAKAPFFSIFVALSISSGIPLRVLEFLLYVPLPFLFLFALRPLQLPKFFLLSISIVCLLFIPAAGLQLRLVRTTVFGAIVLYTLIFMTALIVYVAMRQKRIWIWAFLTGAGIGCAAMTREEGIWLFFPALIAMTAVFLFSRKQKRVIEVIVLTLLLVVGYQVPLATFSLLNYHSYGVFSPSLRQNQSYKKLYSTLTSIEPAERSKYVPFAAKARQSTYEISPYFRQLKPFVEGAAVDDLATNAEHHRISGWGEKLNTREFFVSTFDWALARAIFLSGRTTARDFLDFCDKATEEIQSAIHSGELVAGSTGLGLLPSLSEGEVSQVLYATYRSIQLLFWPQGIVRKNNLSTNPNPGVASNWHSSLGTWAADSHVLGERFSDIVFNRFVVNLFKVSYGITFVLGIIALVFLLRKEKRQGVILLAVMTASAGGVIAFSVVMGVMDTIAWSILEQVGSYNIIGQFPLHFLFLISVVAILHCFEVFRSEKLVTEKEISV</sequence>
<organism evidence="2 3">
    <name type="scientific">Desulfocapsa sulfexigens (strain DSM 10523 / SB164P1)</name>
    <dbReference type="NCBI Taxonomy" id="1167006"/>
    <lineage>
        <taxon>Bacteria</taxon>
        <taxon>Pseudomonadati</taxon>
        <taxon>Thermodesulfobacteriota</taxon>
        <taxon>Desulfobulbia</taxon>
        <taxon>Desulfobulbales</taxon>
        <taxon>Desulfocapsaceae</taxon>
        <taxon>Desulfocapsa</taxon>
    </lineage>
</organism>
<feature type="transmembrane region" description="Helical" evidence="1">
    <location>
        <begin position="63"/>
        <end position="85"/>
    </location>
</feature>
<keyword evidence="3" id="KW-1185">Reference proteome</keyword>
<feature type="transmembrane region" description="Helical" evidence="1">
    <location>
        <begin position="146"/>
        <end position="166"/>
    </location>
</feature>
<dbReference type="EMBL" id="CP003985">
    <property type="protein sequence ID" value="AGF78543.1"/>
    <property type="molecule type" value="Genomic_DNA"/>
</dbReference>
<feature type="transmembrane region" description="Helical" evidence="1">
    <location>
        <begin position="196"/>
        <end position="212"/>
    </location>
</feature>
<feature type="transmembrane region" description="Helical" evidence="1">
    <location>
        <begin position="465"/>
        <end position="482"/>
    </location>
</feature>
<dbReference type="AlphaFoldDB" id="M1P4Z7"/>
<accession>M1P4Z7</accession>
<gene>
    <name evidence="2" type="ordered locus">UWK_01993</name>
</gene>
<keyword evidence="1" id="KW-0812">Transmembrane</keyword>
<keyword evidence="1" id="KW-0472">Membrane</keyword>
<dbReference type="Proteomes" id="UP000011721">
    <property type="component" value="Chromosome"/>
</dbReference>
<feature type="transmembrane region" description="Helical" evidence="1">
    <location>
        <begin position="91"/>
        <end position="113"/>
    </location>
</feature>
<evidence type="ECO:0000313" key="3">
    <source>
        <dbReference type="Proteomes" id="UP000011721"/>
    </source>
</evidence>